<reference evidence="2 3" key="1">
    <citation type="submission" date="2015-10" db="EMBL/GenBank/DDBJ databases">
        <title>Genome analyses suggest a sexual origin of heterokaryosis in a supposedly ancient asexual fungus.</title>
        <authorList>
            <person name="Ropars J."/>
            <person name="Sedzielewska K."/>
            <person name="Noel J."/>
            <person name="Charron P."/>
            <person name="Farinelli L."/>
            <person name="Marton T."/>
            <person name="Kruger M."/>
            <person name="Pelin A."/>
            <person name="Brachmann A."/>
            <person name="Corradi N."/>
        </authorList>
    </citation>
    <scope>NUCLEOTIDE SEQUENCE [LARGE SCALE GENOMIC DNA]</scope>
    <source>
        <strain evidence="2 3">A4</strain>
    </source>
</reference>
<comment type="caution">
    <text evidence="2">The sequence shown here is derived from an EMBL/GenBank/DDBJ whole genome shotgun (WGS) entry which is preliminary data.</text>
</comment>
<dbReference type="Proteomes" id="UP000234323">
    <property type="component" value="Unassembled WGS sequence"/>
</dbReference>
<name>A0A2I1HDK0_9GLOM</name>
<protein>
    <submittedName>
        <fullName evidence="2">Uncharacterized protein</fullName>
    </submittedName>
</protein>
<accession>A0A2I1HDK0</accession>
<evidence type="ECO:0000256" key="1">
    <source>
        <dbReference type="SAM" id="MobiDB-lite"/>
    </source>
</evidence>
<dbReference type="EMBL" id="LLXI01002369">
    <property type="protein sequence ID" value="PKY56966.1"/>
    <property type="molecule type" value="Genomic_DNA"/>
</dbReference>
<evidence type="ECO:0000313" key="2">
    <source>
        <dbReference type="EMBL" id="PKY56966.1"/>
    </source>
</evidence>
<gene>
    <name evidence="2" type="ORF">RhiirA4_477659</name>
</gene>
<dbReference type="AlphaFoldDB" id="A0A2I1HDK0"/>
<evidence type="ECO:0000313" key="3">
    <source>
        <dbReference type="Proteomes" id="UP000234323"/>
    </source>
</evidence>
<proteinExistence type="predicted"/>
<organism evidence="2 3">
    <name type="scientific">Rhizophagus irregularis</name>
    <dbReference type="NCBI Taxonomy" id="588596"/>
    <lineage>
        <taxon>Eukaryota</taxon>
        <taxon>Fungi</taxon>
        <taxon>Fungi incertae sedis</taxon>
        <taxon>Mucoromycota</taxon>
        <taxon>Glomeromycotina</taxon>
        <taxon>Glomeromycetes</taxon>
        <taxon>Glomerales</taxon>
        <taxon>Glomeraceae</taxon>
        <taxon>Rhizophagus</taxon>
    </lineage>
</organism>
<keyword evidence="3" id="KW-1185">Reference proteome</keyword>
<feature type="region of interest" description="Disordered" evidence="1">
    <location>
        <begin position="156"/>
        <end position="175"/>
    </location>
</feature>
<sequence length="175" mass="20857">MTQMVKKQTTDSTTTMKLANINKGIARYNIIFLPEFTKYDLIRISFNDEGWRNFEDMFIKRNFSQQWVNDVQQLKQKLETFDIQVDRRDFPALLRWSLLDEINLSFIIPNSPMQLFFLEEIVQKLLEFKARVIDLNTRITNLLKCATVRNHRRRKISAVEASPPDPSKKFRKLNK</sequence>